<evidence type="ECO:0000256" key="1">
    <source>
        <dbReference type="SAM" id="SignalP"/>
    </source>
</evidence>
<sequence>MRVFLFLGCLALFAFSSAGAIANSKPASLDAALANKALVVDFYQQVLFERNADAIDQFIGDTYIQHNPNLPDGKAALKALIKALPKPDKAVGKIVRAIAEGDLVVLHVNYYGWPGPQGGAVVDIFRVADHKIVEHWDVVQAVPAQSANDNTMF</sequence>
<dbReference type="Proteomes" id="UP000559987">
    <property type="component" value="Unassembled WGS sequence"/>
</dbReference>
<dbReference type="Gene3D" id="3.10.450.50">
    <property type="match status" value="1"/>
</dbReference>
<accession>A0A839UPG7</accession>
<name>A0A839UPG7_9GAMM</name>
<comment type="caution">
    <text evidence="3">The sequence shown here is derived from an EMBL/GenBank/DDBJ whole genome shotgun (WGS) entry which is preliminary data.</text>
</comment>
<keyword evidence="4" id="KW-1185">Reference proteome</keyword>
<dbReference type="PANTHER" id="PTHR38436">
    <property type="entry name" value="POLYKETIDE CYCLASE SNOAL-LIKE DOMAIN"/>
    <property type="match status" value="1"/>
</dbReference>
<dbReference type="InterPro" id="IPR032710">
    <property type="entry name" value="NTF2-like_dom_sf"/>
</dbReference>
<feature type="chain" id="PRO_5032774032" evidence="1">
    <location>
        <begin position="23"/>
        <end position="153"/>
    </location>
</feature>
<proteinExistence type="predicted"/>
<feature type="domain" description="SnoaL-like" evidence="2">
    <location>
        <begin position="40"/>
        <end position="135"/>
    </location>
</feature>
<protein>
    <submittedName>
        <fullName evidence="3">Putative SnoaL-like aldol condensation-catalyzing enzyme</fullName>
    </submittedName>
</protein>
<dbReference type="InterPro" id="IPR009959">
    <property type="entry name" value="Cyclase_SnoaL-like"/>
</dbReference>
<dbReference type="GO" id="GO:0030638">
    <property type="term" value="P:polyketide metabolic process"/>
    <property type="evidence" value="ECO:0007669"/>
    <property type="project" value="InterPro"/>
</dbReference>
<dbReference type="InterPro" id="IPR037401">
    <property type="entry name" value="SnoaL-like"/>
</dbReference>
<dbReference type="PANTHER" id="PTHR38436:SF1">
    <property type="entry name" value="ESTER CYCLASE"/>
    <property type="match status" value="1"/>
</dbReference>
<organism evidence="3 4">
    <name type="scientific">Simiduia aestuariiviva</name>
    <dbReference type="NCBI Taxonomy" id="1510459"/>
    <lineage>
        <taxon>Bacteria</taxon>
        <taxon>Pseudomonadati</taxon>
        <taxon>Pseudomonadota</taxon>
        <taxon>Gammaproteobacteria</taxon>
        <taxon>Cellvibrionales</taxon>
        <taxon>Cellvibrionaceae</taxon>
        <taxon>Simiduia</taxon>
    </lineage>
</organism>
<gene>
    <name evidence="3" type="ORF">FHS30_002876</name>
</gene>
<feature type="signal peptide" evidence="1">
    <location>
        <begin position="1"/>
        <end position="22"/>
    </location>
</feature>
<evidence type="ECO:0000313" key="4">
    <source>
        <dbReference type="Proteomes" id="UP000559987"/>
    </source>
</evidence>
<dbReference type="AlphaFoldDB" id="A0A839UPG7"/>
<keyword evidence="1" id="KW-0732">Signal</keyword>
<dbReference type="RefSeq" id="WP_183911161.1">
    <property type="nucleotide sequence ID" value="NZ_JACHXZ010000004.1"/>
</dbReference>
<dbReference type="SUPFAM" id="SSF54427">
    <property type="entry name" value="NTF2-like"/>
    <property type="match status" value="1"/>
</dbReference>
<dbReference type="Pfam" id="PF12680">
    <property type="entry name" value="SnoaL_2"/>
    <property type="match status" value="1"/>
</dbReference>
<dbReference type="EMBL" id="JACHXZ010000004">
    <property type="protein sequence ID" value="MBB3169663.1"/>
    <property type="molecule type" value="Genomic_DNA"/>
</dbReference>
<reference evidence="3 4" key="1">
    <citation type="submission" date="2020-08" db="EMBL/GenBank/DDBJ databases">
        <title>Genomic Encyclopedia of Type Strains, Phase III (KMG-III): the genomes of soil and plant-associated and newly described type strains.</title>
        <authorList>
            <person name="Whitman W."/>
        </authorList>
    </citation>
    <scope>NUCLEOTIDE SEQUENCE [LARGE SCALE GENOMIC DNA]</scope>
    <source>
        <strain evidence="3 4">CECT 8571</strain>
    </source>
</reference>
<evidence type="ECO:0000313" key="3">
    <source>
        <dbReference type="EMBL" id="MBB3169663.1"/>
    </source>
</evidence>
<evidence type="ECO:0000259" key="2">
    <source>
        <dbReference type="Pfam" id="PF12680"/>
    </source>
</evidence>